<protein>
    <recommendedName>
        <fullName evidence="3">DUF3558 domain-containing protein</fullName>
    </recommendedName>
</protein>
<accession>A0A917Q790</accession>
<keyword evidence="2" id="KW-1185">Reference proteome</keyword>
<gene>
    <name evidence="1" type="ORF">GCM10011591_00500</name>
</gene>
<name>A0A917Q790_9NOCA</name>
<proteinExistence type="predicted"/>
<evidence type="ECO:0000313" key="1">
    <source>
        <dbReference type="EMBL" id="GGK32684.1"/>
    </source>
</evidence>
<evidence type="ECO:0000313" key="2">
    <source>
        <dbReference type="Proteomes" id="UP000612956"/>
    </source>
</evidence>
<dbReference type="RefSeq" id="WP_188826674.1">
    <property type="nucleotide sequence ID" value="NZ_BMMW01000001.1"/>
</dbReference>
<dbReference type="EMBL" id="BMMW01000001">
    <property type="protein sequence ID" value="GGK32684.1"/>
    <property type="molecule type" value="Genomic_DNA"/>
</dbReference>
<dbReference type="AlphaFoldDB" id="A0A917Q790"/>
<reference evidence="1" key="2">
    <citation type="submission" date="2020-09" db="EMBL/GenBank/DDBJ databases">
        <authorList>
            <person name="Sun Q."/>
            <person name="Zhou Y."/>
        </authorList>
    </citation>
    <scope>NUCLEOTIDE SEQUENCE</scope>
    <source>
        <strain evidence="1">CGMCC 4.7278</strain>
    </source>
</reference>
<organism evidence="1 2">
    <name type="scientific">Nocardia camponoti</name>
    <dbReference type="NCBI Taxonomy" id="1616106"/>
    <lineage>
        <taxon>Bacteria</taxon>
        <taxon>Bacillati</taxon>
        <taxon>Actinomycetota</taxon>
        <taxon>Actinomycetes</taxon>
        <taxon>Mycobacteriales</taxon>
        <taxon>Nocardiaceae</taxon>
        <taxon>Nocardia</taxon>
    </lineage>
</organism>
<reference evidence="1" key="1">
    <citation type="journal article" date="2014" name="Int. J. Syst. Evol. Microbiol.">
        <title>Complete genome sequence of Corynebacterium casei LMG S-19264T (=DSM 44701T), isolated from a smear-ripened cheese.</title>
        <authorList>
            <consortium name="US DOE Joint Genome Institute (JGI-PGF)"/>
            <person name="Walter F."/>
            <person name="Albersmeier A."/>
            <person name="Kalinowski J."/>
            <person name="Ruckert C."/>
        </authorList>
    </citation>
    <scope>NUCLEOTIDE SEQUENCE</scope>
    <source>
        <strain evidence="1">CGMCC 4.7278</strain>
    </source>
</reference>
<sequence>MKQVRGTIYAAVATVFVVLFAGGCVSEADSARDLPPIGDIATLDPCGFIPADTFADITDVKPEIAVRPTNFVRCSLRLDLVGRQDDRVAVWTIMSAHTTDLDSTDAVSTTRGGIRIAKGTSNEGAWCDGSVRLPNGAGVVVHAAADRNGRPLSDVNACPVRDRAVDAIVATMRAGKYQRIPYAGDSLRGYALCSALSVAEVRSALTMPGLIDQSVAAEHDCQWRTVDESERPPGAMMSVWIDDPSIYLGNRVTINGFAGRAWDISQSDTGRCIVTIAVKNWDPWPGLHRAKRKNNLAEILYTQVILPNQSEPGRACEAAKTIAGQALSRRPAS</sequence>
<comment type="caution">
    <text evidence="1">The sequence shown here is derived from an EMBL/GenBank/DDBJ whole genome shotgun (WGS) entry which is preliminary data.</text>
</comment>
<dbReference type="Proteomes" id="UP000612956">
    <property type="component" value="Unassembled WGS sequence"/>
</dbReference>
<dbReference type="PROSITE" id="PS51257">
    <property type="entry name" value="PROKAR_LIPOPROTEIN"/>
    <property type="match status" value="1"/>
</dbReference>
<evidence type="ECO:0008006" key="3">
    <source>
        <dbReference type="Google" id="ProtNLM"/>
    </source>
</evidence>